<sequence length="92" mass="10709">MEIIQRIVFELLARPFGQFGRLVSRSRPGNTVVQTREIFVRVTLPNLFALTNSCVAYREPSRLLGVLQAHTYPSLARLRRRREVWVVDIQDD</sequence>
<protein>
    <submittedName>
        <fullName evidence="1">Uncharacterized protein</fullName>
    </submittedName>
</protein>
<dbReference type="RefSeq" id="WP_208340041.1">
    <property type="nucleotide sequence ID" value="NZ_CAWQFN010000587.1"/>
</dbReference>
<name>A0AAP5IBX8_9CYAN</name>
<keyword evidence="2" id="KW-1185">Reference proteome</keyword>
<evidence type="ECO:0000313" key="1">
    <source>
        <dbReference type="EMBL" id="MDR9898688.1"/>
    </source>
</evidence>
<dbReference type="Proteomes" id="UP000667802">
    <property type="component" value="Unassembled WGS sequence"/>
</dbReference>
<dbReference type="EMBL" id="JAALHA020000019">
    <property type="protein sequence ID" value="MDR9898688.1"/>
    <property type="molecule type" value="Genomic_DNA"/>
</dbReference>
<reference evidence="2" key="1">
    <citation type="journal article" date="2021" name="Science">
        <title>Hunting the eagle killer: A cyanobacterial neurotoxin causes vacuolar myelinopathy.</title>
        <authorList>
            <person name="Breinlinger S."/>
            <person name="Phillips T.J."/>
            <person name="Haram B.N."/>
            <person name="Mares J."/>
            <person name="Martinez Yerena J.A."/>
            <person name="Hrouzek P."/>
            <person name="Sobotka R."/>
            <person name="Henderson W.M."/>
            <person name="Schmieder P."/>
            <person name="Williams S.M."/>
            <person name="Lauderdale J.D."/>
            <person name="Wilde H.D."/>
            <person name="Gerrin W."/>
            <person name="Kust A."/>
            <person name="Washington J.W."/>
            <person name="Wagner C."/>
            <person name="Geier B."/>
            <person name="Liebeke M."/>
            <person name="Enke H."/>
            <person name="Niedermeyer T.H.J."/>
            <person name="Wilde S.B."/>
        </authorList>
    </citation>
    <scope>NUCLEOTIDE SEQUENCE [LARGE SCALE GENOMIC DNA]</scope>
    <source>
        <strain evidence="2">Thurmond2011</strain>
    </source>
</reference>
<organism evidence="1 2">
    <name type="scientific">Aetokthonos hydrillicola Thurmond2011</name>
    <dbReference type="NCBI Taxonomy" id="2712845"/>
    <lineage>
        <taxon>Bacteria</taxon>
        <taxon>Bacillati</taxon>
        <taxon>Cyanobacteriota</taxon>
        <taxon>Cyanophyceae</taxon>
        <taxon>Nostocales</taxon>
        <taxon>Hapalosiphonaceae</taxon>
        <taxon>Aetokthonos</taxon>
    </lineage>
</organism>
<comment type="caution">
    <text evidence="1">The sequence shown here is derived from an EMBL/GenBank/DDBJ whole genome shotgun (WGS) entry which is preliminary data.</text>
</comment>
<dbReference type="AlphaFoldDB" id="A0AAP5IBX8"/>
<accession>A0AAP5IBX8</accession>
<proteinExistence type="predicted"/>
<gene>
    <name evidence="1" type="ORF">G7B40_029635</name>
</gene>
<evidence type="ECO:0000313" key="2">
    <source>
        <dbReference type="Proteomes" id="UP000667802"/>
    </source>
</evidence>